<evidence type="ECO:0000313" key="4">
    <source>
        <dbReference type="RefSeq" id="XP_012945022.1"/>
    </source>
</evidence>
<dbReference type="PANTHER" id="PTHR46825:SF9">
    <property type="entry name" value="BETA-LACTAMASE-RELATED DOMAIN-CONTAINING PROTEIN"/>
    <property type="match status" value="1"/>
</dbReference>
<dbReference type="PANTHER" id="PTHR46825">
    <property type="entry name" value="D-ALANYL-D-ALANINE-CARBOXYPEPTIDASE/ENDOPEPTIDASE AMPH"/>
    <property type="match status" value="1"/>
</dbReference>
<protein>
    <submittedName>
        <fullName evidence="4">Uncharacterized protein LOC101853655</fullName>
    </submittedName>
</protein>
<keyword evidence="3" id="KW-1185">Reference proteome</keyword>
<evidence type="ECO:0000256" key="1">
    <source>
        <dbReference type="SAM" id="SignalP"/>
    </source>
</evidence>
<evidence type="ECO:0000259" key="2">
    <source>
        <dbReference type="Pfam" id="PF00144"/>
    </source>
</evidence>
<dbReference type="InterPro" id="IPR050491">
    <property type="entry name" value="AmpC-like"/>
</dbReference>
<dbReference type="InterPro" id="IPR012338">
    <property type="entry name" value="Beta-lactam/transpept-like"/>
</dbReference>
<dbReference type="SUPFAM" id="SSF56601">
    <property type="entry name" value="beta-lactamase/transpeptidase-like"/>
    <property type="match status" value="1"/>
</dbReference>
<dbReference type="Gene3D" id="3.40.710.10">
    <property type="entry name" value="DD-peptidase/beta-lactamase superfamily"/>
    <property type="match status" value="1"/>
</dbReference>
<gene>
    <name evidence="4" type="primary">LOC101853655</name>
</gene>
<dbReference type="Pfam" id="PF17660">
    <property type="entry name" value="BTRD1"/>
    <property type="match status" value="1"/>
</dbReference>
<dbReference type="InterPro" id="IPR049511">
    <property type="entry name" value="PGH-like_rpt"/>
</dbReference>
<proteinExistence type="predicted"/>
<feature type="signal peptide" evidence="1">
    <location>
        <begin position="1"/>
        <end position="17"/>
    </location>
</feature>
<feature type="chain" id="PRO_5046846281" evidence="1">
    <location>
        <begin position="18"/>
        <end position="717"/>
    </location>
</feature>
<feature type="domain" description="Beta-lactamase-related" evidence="2">
    <location>
        <begin position="25"/>
        <end position="304"/>
    </location>
</feature>
<sequence length="717" mass="82322">MIPLAVGILLVAASAMGFSPNSEHFDHAFTQFLRDNNYRGGAVAAMKDGRLLHARGYGRDRQGHEVTAHAHFQVSSIAKSLTAVAIMRLVQDGELKLDEKVFGEKALLSSIKPWRRAGVDPRLYEVTVEHLLRHGAGWDTNRPPLYDPMLNEVYLDRGHKVPNIARDMGKPSPLSSSDLISYVMSHPLAFTPGTNVAYSNMAYLVLGRVVEEASGIEYRDYVKKVILDPCGMWSTRLELADDQRSVGQFGDDDPSVYDLLDAVAVDSALGWYSNIYDLVRFARCTFQRQTVLDDRHLELLLEPLYSAPIQHNDSWHCAGFRTNTRGALWQDADQHTDDLVLYHDLNPYPGTKHAGLPDTWVVMLYDKNINHIRHYTRELMALLGTGREGEGDGEEGEVDGGENRFLYDLSELHKHPMWEPWKLQRHAPEYCIRYRLDEHHLSAYVAAVRDEGFDLQWFTSYSLHGHTYFLLVSRRASRPKRASVDYIFQHGLTHRSLLKRKLQLEEMGYNLTQLHSYKSRSHEGDPASFAAVFRPDAFSVDTQMKYGTGHLPEPYEKLVQMYYEKKFYPISQTVVYHDKDEQFSFIFVKHATNDEERTDFKHYYDLSSKKLSKLTADNARANLRLTYLNSYDVAGKFKFSAIFTNGTHSRGLLEVEQPKNRATEITISNLKDGLVPRYIVPYVAEDKQFKLAIYYEELQRYGNYEPQDDTLQKTRLH</sequence>
<name>A0ABM1ACD8_APLCA</name>
<evidence type="ECO:0000313" key="3">
    <source>
        <dbReference type="Proteomes" id="UP000694888"/>
    </source>
</evidence>
<dbReference type="InterPro" id="IPR001466">
    <property type="entry name" value="Beta-lactam-related"/>
</dbReference>
<keyword evidence="1" id="KW-0732">Signal</keyword>
<dbReference type="GeneID" id="101853655"/>
<dbReference type="Pfam" id="PF00144">
    <property type="entry name" value="Beta-lactamase"/>
    <property type="match status" value="1"/>
</dbReference>
<dbReference type="RefSeq" id="XP_012945022.1">
    <property type="nucleotide sequence ID" value="XM_013089568.2"/>
</dbReference>
<reference evidence="4" key="1">
    <citation type="submission" date="2025-08" db="UniProtKB">
        <authorList>
            <consortium name="RefSeq"/>
        </authorList>
    </citation>
    <scope>IDENTIFICATION</scope>
</reference>
<accession>A0ABM1ACD8</accession>
<dbReference type="Proteomes" id="UP000694888">
    <property type="component" value="Unplaced"/>
</dbReference>
<organism evidence="3 4">
    <name type="scientific">Aplysia californica</name>
    <name type="common">California sea hare</name>
    <dbReference type="NCBI Taxonomy" id="6500"/>
    <lineage>
        <taxon>Eukaryota</taxon>
        <taxon>Metazoa</taxon>
        <taxon>Spiralia</taxon>
        <taxon>Lophotrochozoa</taxon>
        <taxon>Mollusca</taxon>
        <taxon>Gastropoda</taxon>
        <taxon>Heterobranchia</taxon>
        <taxon>Euthyneura</taxon>
        <taxon>Tectipleura</taxon>
        <taxon>Aplysiida</taxon>
        <taxon>Aplysioidea</taxon>
        <taxon>Aplysiidae</taxon>
        <taxon>Aplysia</taxon>
    </lineage>
</organism>